<sequence>MALKVNILRYNRFTKRVVQFFHFQNNLTGCRRRDFRLLNLMQVRSAKPQRLDFLISQSFHLLCSKFPHNFPFLDTQETVCQIHQIIKPVFRYNDGFSLLLQIVNNICKAVGRCNIQIGRRFIHDIDFRINRLCGCNRNLLTHSIGQAVQAVIQNILNLDVRRCPVNMVLNFLMGITVVLTAKSNLACDLIGKKLAPRVLKYISCDFAAFPGRNLFQQFSIHKNLTA</sequence>
<accession>A0A645AFF5</accession>
<gene>
    <name evidence="1" type="ORF">SDC9_98687</name>
</gene>
<proteinExistence type="predicted"/>
<reference evidence="1" key="1">
    <citation type="submission" date="2019-08" db="EMBL/GenBank/DDBJ databases">
        <authorList>
            <person name="Kucharzyk K."/>
            <person name="Murdoch R.W."/>
            <person name="Higgins S."/>
            <person name="Loffler F."/>
        </authorList>
    </citation>
    <scope>NUCLEOTIDE SEQUENCE</scope>
</reference>
<comment type="caution">
    <text evidence="1">The sequence shown here is derived from an EMBL/GenBank/DDBJ whole genome shotgun (WGS) entry which is preliminary data.</text>
</comment>
<dbReference type="EMBL" id="VSSQ01013638">
    <property type="protein sequence ID" value="MPM51935.1"/>
    <property type="molecule type" value="Genomic_DNA"/>
</dbReference>
<name>A0A645AFF5_9ZZZZ</name>
<organism evidence="1">
    <name type="scientific">bioreactor metagenome</name>
    <dbReference type="NCBI Taxonomy" id="1076179"/>
    <lineage>
        <taxon>unclassified sequences</taxon>
        <taxon>metagenomes</taxon>
        <taxon>ecological metagenomes</taxon>
    </lineage>
</organism>
<dbReference type="AlphaFoldDB" id="A0A645AFF5"/>
<evidence type="ECO:0000313" key="1">
    <source>
        <dbReference type="EMBL" id="MPM51935.1"/>
    </source>
</evidence>
<protein>
    <submittedName>
        <fullName evidence="1">Uncharacterized protein</fullName>
    </submittedName>
</protein>